<dbReference type="GO" id="GO:0015086">
    <property type="term" value="F:cadmium ion transmembrane transporter activity"/>
    <property type="evidence" value="ECO:0007669"/>
    <property type="project" value="TreeGrafter"/>
</dbReference>
<dbReference type="AlphaFoldDB" id="A0A317RDR5"/>
<feature type="transmembrane region" description="Helical" evidence="10">
    <location>
        <begin position="641"/>
        <end position="660"/>
    </location>
</feature>
<dbReference type="GO" id="GO:0016463">
    <property type="term" value="F:P-type zinc transporter activity"/>
    <property type="evidence" value="ECO:0007669"/>
    <property type="project" value="UniProtKB-EC"/>
</dbReference>
<dbReference type="InterPro" id="IPR023298">
    <property type="entry name" value="ATPase_P-typ_TM_dom_sf"/>
</dbReference>
<evidence type="ECO:0000256" key="8">
    <source>
        <dbReference type="ARBA" id="ARBA00039097"/>
    </source>
</evidence>
<evidence type="ECO:0000256" key="9">
    <source>
        <dbReference type="ARBA" id="ARBA00047308"/>
    </source>
</evidence>
<proteinExistence type="inferred from homology"/>
<evidence type="ECO:0000256" key="11">
    <source>
        <dbReference type="SAM" id="MobiDB-lite"/>
    </source>
</evidence>
<dbReference type="Gene3D" id="3.40.50.1000">
    <property type="entry name" value="HAD superfamily/HAD-like"/>
    <property type="match status" value="1"/>
</dbReference>
<dbReference type="GO" id="GO:0005886">
    <property type="term" value="C:plasma membrane"/>
    <property type="evidence" value="ECO:0007669"/>
    <property type="project" value="UniProtKB-SubCell"/>
</dbReference>
<dbReference type="NCBIfam" id="TIGR01525">
    <property type="entry name" value="ATPase-IB_hvy"/>
    <property type="match status" value="1"/>
</dbReference>
<dbReference type="InterPro" id="IPR051014">
    <property type="entry name" value="Cation_Transport_ATPase_IB"/>
</dbReference>
<evidence type="ECO:0000256" key="2">
    <source>
        <dbReference type="ARBA" id="ARBA00006024"/>
    </source>
</evidence>
<gene>
    <name evidence="13" type="ORF">DFR36_104271</name>
</gene>
<dbReference type="PROSITE" id="PS00154">
    <property type="entry name" value="ATPASE_E1_E2"/>
    <property type="match status" value="1"/>
</dbReference>
<dbReference type="PANTHER" id="PTHR48085:SF5">
    <property type="entry name" value="CADMIUM_ZINC-TRANSPORTING ATPASE HMA4-RELATED"/>
    <property type="match status" value="1"/>
</dbReference>
<dbReference type="InterPro" id="IPR027256">
    <property type="entry name" value="P-typ_ATPase_IB"/>
</dbReference>
<evidence type="ECO:0000256" key="5">
    <source>
        <dbReference type="ARBA" id="ARBA00022967"/>
    </source>
</evidence>
<comment type="similarity">
    <text evidence="2 10">Belongs to the cation transport ATPase (P-type) (TC 3.A.3) family. Type IB subfamily.</text>
</comment>
<evidence type="ECO:0000256" key="1">
    <source>
        <dbReference type="ARBA" id="ARBA00004370"/>
    </source>
</evidence>
<comment type="catalytic activity">
    <reaction evidence="9">
        <text>Zn(2+)(in) + ATP + H2O = Zn(2+)(out) + ADP + phosphate + H(+)</text>
        <dbReference type="Rhea" id="RHEA:20621"/>
        <dbReference type="ChEBI" id="CHEBI:15377"/>
        <dbReference type="ChEBI" id="CHEBI:15378"/>
        <dbReference type="ChEBI" id="CHEBI:29105"/>
        <dbReference type="ChEBI" id="CHEBI:30616"/>
        <dbReference type="ChEBI" id="CHEBI:43474"/>
        <dbReference type="ChEBI" id="CHEBI:456216"/>
        <dbReference type="EC" id="7.2.2.12"/>
    </reaction>
</comment>
<feature type="compositionally biased region" description="Basic and acidic residues" evidence="11">
    <location>
        <begin position="30"/>
        <end position="49"/>
    </location>
</feature>
<feature type="region of interest" description="Disordered" evidence="11">
    <location>
        <begin position="1"/>
        <end position="50"/>
    </location>
</feature>
<dbReference type="GO" id="GO:0005524">
    <property type="term" value="F:ATP binding"/>
    <property type="evidence" value="ECO:0007669"/>
    <property type="project" value="UniProtKB-UniRule"/>
</dbReference>
<dbReference type="SFLD" id="SFLDS00003">
    <property type="entry name" value="Haloacid_Dehalogenase"/>
    <property type="match status" value="1"/>
</dbReference>
<feature type="transmembrane region" description="Helical" evidence="10">
    <location>
        <begin position="312"/>
        <end position="339"/>
    </location>
</feature>
<dbReference type="SFLD" id="SFLDF00027">
    <property type="entry name" value="p-type_atpase"/>
    <property type="match status" value="1"/>
</dbReference>
<dbReference type="Proteomes" id="UP000246483">
    <property type="component" value="Unassembled WGS sequence"/>
</dbReference>
<evidence type="ECO:0000313" key="14">
    <source>
        <dbReference type="Proteomes" id="UP000246483"/>
    </source>
</evidence>
<evidence type="ECO:0000256" key="7">
    <source>
        <dbReference type="ARBA" id="ARBA00023136"/>
    </source>
</evidence>
<name>A0A317RDR5_9BURK</name>
<dbReference type="GO" id="GO:0046872">
    <property type="term" value="F:metal ion binding"/>
    <property type="evidence" value="ECO:0007669"/>
    <property type="project" value="UniProtKB-KW"/>
</dbReference>
<organism evidence="13 14">
    <name type="scientific">Melaminivora alkalimesophila</name>
    <dbReference type="NCBI Taxonomy" id="1165852"/>
    <lineage>
        <taxon>Bacteria</taxon>
        <taxon>Pseudomonadati</taxon>
        <taxon>Pseudomonadota</taxon>
        <taxon>Betaproteobacteria</taxon>
        <taxon>Burkholderiales</taxon>
        <taxon>Comamonadaceae</taxon>
        <taxon>Melaminivora</taxon>
    </lineage>
</organism>
<dbReference type="NCBIfam" id="TIGR01494">
    <property type="entry name" value="ATPase_P-type"/>
    <property type="match status" value="2"/>
</dbReference>
<dbReference type="PANTHER" id="PTHR48085">
    <property type="entry name" value="CADMIUM/ZINC-TRANSPORTING ATPASE HMA2-RELATED"/>
    <property type="match status" value="1"/>
</dbReference>
<dbReference type="PRINTS" id="PR00119">
    <property type="entry name" value="CATATPASE"/>
</dbReference>
<comment type="subcellular location">
    <subcellularLocation>
        <location evidence="10">Cell membrane</location>
    </subcellularLocation>
    <subcellularLocation>
        <location evidence="1">Membrane</location>
    </subcellularLocation>
</comment>
<evidence type="ECO:0000256" key="3">
    <source>
        <dbReference type="ARBA" id="ARBA00022692"/>
    </source>
</evidence>
<comment type="caution">
    <text evidence="13">The sequence shown here is derived from an EMBL/GenBank/DDBJ whole genome shotgun (WGS) entry which is preliminary data.</text>
</comment>
<feature type="transmembrane region" description="Helical" evidence="10">
    <location>
        <begin position="277"/>
        <end position="300"/>
    </location>
</feature>
<dbReference type="InterPro" id="IPR023299">
    <property type="entry name" value="ATPase_P-typ_cyto_dom_N"/>
</dbReference>
<dbReference type="EC" id="7.2.2.12" evidence="8"/>
<dbReference type="SUPFAM" id="SSF81665">
    <property type="entry name" value="Calcium ATPase, transmembrane domain M"/>
    <property type="match status" value="1"/>
</dbReference>
<dbReference type="GO" id="GO:0016887">
    <property type="term" value="F:ATP hydrolysis activity"/>
    <property type="evidence" value="ECO:0007669"/>
    <property type="project" value="InterPro"/>
</dbReference>
<dbReference type="SFLD" id="SFLDG00002">
    <property type="entry name" value="C1.7:_P-type_atpase_like"/>
    <property type="match status" value="1"/>
</dbReference>
<dbReference type="SUPFAM" id="SSF81653">
    <property type="entry name" value="Calcium ATPase, transduction domain A"/>
    <property type="match status" value="1"/>
</dbReference>
<dbReference type="InterPro" id="IPR023214">
    <property type="entry name" value="HAD_sf"/>
</dbReference>
<dbReference type="Pfam" id="PF00702">
    <property type="entry name" value="Hydrolase"/>
    <property type="match status" value="1"/>
</dbReference>
<dbReference type="InterPro" id="IPR036412">
    <property type="entry name" value="HAD-like_sf"/>
</dbReference>
<feature type="transmembrane region" description="Helical" evidence="10">
    <location>
        <begin position="615"/>
        <end position="635"/>
    </location>
</feature>
<feature type="transmembrane region" description="Helical" evidence="10">
    <location>
        <begin position="111"/>
        <end position="139"/>
    </location>
</feature>
<keyword evidence="10" id="KW-0067">ATP-binding</keyword>
<dbReference type="EMBL" id="QGUB01000004">
    <property type="protein sequence ID" value="PWW46484.1"/>
    <property type="molecule type" value="Genomic_DNA"/>
</dbReference>
<dbReference type="Gene3D" id="2.70.150.10">
    <property type="entry name" value="Calcium-transporting ATPase, cytoplasmic transduction domain A"/>
    <property type="match status" value="1"/>
</dbReference>
<sequence length="676" mass="69827">MTQEHLHATPAATAAPPPRSAPACGSCAPAHDHPHGHEGDDHDHDHDHGALPGWPRIAAALVLATGAEVAHWLQQDTAGLALAVAAIALSGLGVYRAGLKDLFRLRLGINALMAVAVTGAVLIGQWPEAAMVMALYVAAERIEHGAMDRARNAIRGLLDLAPQTADVVQADGSTQRMAAAEVPLGATVRIAPGAHVPLDGSVLRGTSAVNQAPITGESQLADKEPGDPLYAGSVNQHGELFMEVTAAPASSLLARIVHAVEQAQASRAPTQRFVDRFAAVYTPLVFLAALLLGTLAPWLLDWTWQQSTYQALALLVIACPCALVISTPVTVVSALTAAARRGILIKGGSALETARGLRAIALDKTGTLTTGSPTLVHWQPLGGAPADAAAAAAWQIASRSDHPVSRAIAAGLPAGTPGAAGEIRALPGRGVEADLGGRRWVLGNLRLVRELGLADEALVQTLAEHERQGRTVTLLASDGAVHALFAVADPLRAHAADAVAQLKTIGVQPVVLSGDNPATVAAVAAEAGIEDARGGLLPEDKLEAMAELQSRIGPTAMTGDGINDAPALARADVGFAMGGAHSTGMAMETADVVLMNDDLRRIPDTVVLARRAHRVLWQNILLALGVKAVFFLLAVMGQATMWMAVVADMGVSLAVVANGLRLRRGAGTPPAREGDR</sequence>
<keyword evidence="7 10" id="KW-0472">Membrane</keyword>
<dbReference type="RefSeq" id="WP_110012263.1">
    <property type="nucleotide sequence ID" value="NZ_QGUB01000004.1"/>
</dbReference>
<dbReference type="InterPro" id="IPR001757">
    <property type="entry name" value="P_typ_ATPase"/>
</dbReference>
<keyword evidence="6 10" id="KW-1133">Transmembrane helix</keyword>
<keyword evidence="10" id="KW-1003">Cell membrane</keyword>
<evidence type="ECO:0000259" key="12">
    <source>
        <dbReference type="Pfam" id="PF00122"/>
    </source>
</evidence>
<dbReference type="Gene3D" id="3.40.1110.10">
    <property type="entry name" value="Calcium-transporting ATPase, cytoplasmic domain N"/>
    <property type="match status" value="1"/>
</dbReference>
<dbReference type="Pfam" id="PF00122">
    <property type="entry name" value="E1-E2_ATPase"/>
    <property type="match status" value="1"/>
</dbReference>
<evidence type="ECO:0000256" key="10">
    <source>
        <dbReference type="RuleBase" id="RU362081"/>
    </source>
</evidence>
<dbReference type="InterPro" id="IPR044492">
    <property type="entry name" value="P_typ_ATPase_HD_dom"/>
</dbReference>
<feature type="domain" description="P-type ATPase A" evidence="12">
    <location>
        <begin position="160"/>
        <end position="261"/>
    </location>
</feature>
<keyword evidence="4 10" id="KW-0479">Metal-binding</keyword>
<dbReference type="InterPro" id="IPR018303">
    <property type="entry name" value="ATPase_P-typ_P_site"/>
</dbReference>
<evidence type="ECO:0000313" key="13">
    <source>
        <dbReference type="EMBL" id="PWW46484.1"/>
    </source>
</evidence>
<feature type="transmembrane region" description="Helical" evidence="10">
    <location>
        <begin position="80"/>
        <end position="99"/>
    </location>
</feature>
<keyword evidence="10" id="KW-0547">Nucleotide-binding</keyword>
<dbReference type="OrthoDB" id="8552908at2"/>
<evidence type="ECO:0000256" key="4">
    <source>
        <dbReference type="ARBA" id="ARBA00022723"/>
    </source>
</evidence>
<dbReference type="SUPFAM" id="SSF56784">
    <property type="entry name" value="HAD-like"/>
    <property type="match status" value="1"/>
</dbReference>
<accession>A0A317RDR5</accession>
<keyword evidence="5" id="KW-1278">Translocase</keyword>
<keyword evidence="3 10" id="KW-0812">Transmembrane</keyword>
<dbReference type="InterPro" id="IPR059000">
    <property type="entry name" value="ATPase_P-type_domA"/>
</dbReference>
<evidence type="ECO:0000256" key="6">
    <source>
        <dbReference type="ARBA" id="ARBA00022989"/>
    </source>
</evidence>
<dbReference type="PRINTS" id="PR00941">
    <property type="entry name" value="CDATPASE"/>
</dbReference>
<keyword evidence="14" id="KW-1185">Reference proteome</keyword>
<protein>
    <recommendedName>
        <fullName evidence="8">P-type Zn(2+) transporter</fullName>
        <ecNumber evidence="8">7.2.2.12</ecNumber>
    </recommendedName>
</protein>
<reference evidence="13 14" key="1">
    <citation type="submission" date="2018-05" db="EMBL/GenBank/DDBJ databases">
        <title>Genomic Encyclopedia of Type Strains, Phase IV (KMG-IV): sequencing the most valuable type-strain genomes for metagenomic binning, comparative biology and taxonomic classification.</title>
        <authorList>
            <person name="Goeker M."/>
        </authorList>
    </citation>
    <scope>NUCLEOTIDE SEQUENCE [LARGE SCALE GENOMIC DNA]</scope>
    <source>
        <strain evidence="13 14">DSM 26006</strain>
    </source>
</reference>
<dbReference type="InterPro" id="IPR008250">
    <property type="entry name" value="ATPase_P-typ_transduc_dom_A_sf"/>
</dbReference>